<evidence type="ECO:0000313" key="2">
    <source>
        <dbReference type="Proteomes" id="UP000030764"/>
    </source>
</evidence>
<sequence length="69" mass="8382">CSRWRQPSLNCIWCYHRPNERFVSLRQPDWGFCPSQATTNISDTMLTRQTVRRHRCSTRWRKRTTRGPT</sequence>
<organism evidence="1 2">
    <name type="scientific">Trichuris suis</name>
    <name type="common">pig whipworm</name>
    <dbReference type="NCBI Taxonomy" id="68888"/>
    <lineage>
        <taxon>Eukaryota</taxon>
        <taxon>Metazoa</taxon>
        <taxon>Ecdysozoa</taxon>
        <taxon>Nematoda</taxon>
        <taxon>Enoplea</taxon>
        <taxon>Dorylaimia</taxon>
        <taxon>Trichinellida</taxon>
        <taxon>Trichuridae</taxon>
        <taxon>Trichuris</taxon>
    </lineage>
</organism>
<feature type="non-terminal residue" evidence="1">
    <location>
        <position position="1"/>
    </location>
</feature>
<evidence type="ECO:0000313" key="1">
    <source>
        <dbReference type="EMBL" id="KFD45758.1"/>
    </source>
</evidence>
<feature type="non-terminal residue" evidence="1">
    <location>
        <position position="69"/>
    </location>
</feature>
<reference evidence="1 2" key="1">
    <citation type="journal article" date="2014" name="Nat. Genet.">
        <title>Genome and transcriptome of the porcine whipworm Trichuris suis.</title>
        <authorList>
            <person name="Jex A.R."/>
            <person name="Nejsum P."/>
            <person name="Schwarz E.M."/>
            <person name="Hu L."/>
            <person name="Young N.D."/>
            <person name="Hall R.S."/>
            <person name="Korhonen P.K."/>
            <person name="Liao S."/>
            <person name="Thamsborg S."/>
            <person name="Xia J."/>
            <person name="Xu P."/>
            <person name="Wang S."/>
            <person name="Scheerlinck J.P."/>
            <person name="Hofmann A."/>
            <person name="Sternberg P.W."/>
            <person name="Wang J."/>
            <person name="Gasser R.B."/>
        </authorList>
    </citation>
    <scope>NUCLEOTIDE SEQUENCE [LARGE SCALE GENOMIC DNA]</scope>
    <source>
        <strain evidence="1">DCEP-RM93M</strain>
    </source>
</reference>
<gene>
    <name evidence="1" type="ORF">M513_13364</name>
</gene>
<proteinExistence type="predicted"/>
<name>A0A085LLB2_9BILA</name>
<dbReference type="AlphaFoldDB" id="A0A085LLB2"/>
<keyword evidence="2" id="KW-1185">Reference proteome</keyword>
<protein>
    <submittedName>
        <fullName evidence="1">Uncharacterized protein</fullName>
    </submittedName>
</protein>
<accession>A0A085LLB2</accession>
<dbReference type="Proteomes" id="UP000030764">
    <property type="component" value="Unassembled WGS sequence"/>
</dbReference>
<dbReference type="EMBL" id="KL363430">
    <property type="protein sequence ID" value="KFD45758.1"/>
    <property type="molecule type" value="Genomic_DNA"/>
</dbReference>